<accession>A0A1A7NKB6</accession>
<dbReference type="Gene3D" id="3.30.420.40">
    <property type="match status" value="2"/>
</dbReference>
<dbReference type="OrthoDB" id="8595273at2"/>
<name>A0A1A7NKB6_9PAST</name>
<organism evidence="1 2">
    <name type="scientific">Gallibacterium genomosp. 3</name>
    <dbReference type="NCBI Taxonomy" id="505345"/>
    <lineage>
        <taxon>Bacteria</taxon>
        <taxon>Pseudomonadati</taxon>
        <taxon>Pseudomonadota</taxon>
        <taxon>Gammaproteobacteria</taxon>
        <taxon>Pasteurellales</taxon>
        <taxon>Pasteurellaceae</taxon>
        <taxon>Gallibacterium</taxon>
    </lineage>
</organism>
<dbReference type="Gene3D" id="1.10.10.10">
    <property type="entry name" value="Winged helix-like DNA-binding domain superfamily/Winged helix DNA-binding domain"/>
    <property type="match status" value="1"/>
</dbReference>
<dbReference type="PANTHER" id="PTHR18964">
    <property type="entry name" value="ROK (REPRESSOR, ORF, KINASE) FAMILY"/>
    <property type="match status" value="1"/>
</dbReference>
<sequence length="372" mass="41631">MSNEDVLDIKQNNYRNIYQLFFQNDALSKPQIVKLLGLSLPTVTNNITQLEQEGKIKEGGLCQSQGGRPATAYHLVADAFISIGVEIQQKKVRCLAINLQGNIIIHSSTKLTYKDNLQYVQNLCHIVNQFIQQLGYQEQQILGIGFSLQGITDKQGRSIIYGKLLSCAALTFENIQPYFSYPIKLLHDVKCAALAELHFSEKIDNAIYVSISEHLGGAIILNNQIDLGKQGYSGALEHLQIHPHGHTCYCGQTGCLETYCSLSALLLSDETIQQFFEQLRKQEPKVSQRWENFLTNLALGLNAVYLLLERDIILGGEIALYLEKTDLDALQQKIRQKATFPINGDFIRIASQRQCPSAVGAALPFIIDFLNN</sequence>
<dbReference type="InterPro" id="IPR036390">
    <property type="entry name" value="WH_DNA-bd_sf"/>
</dbReference>
<dbReference type="Pfam" id="PF13412">
    <property type="entry name" value="HTH_24"/>
    <property type="match status" value="1"/>
</dbReference>
<dbReference type="SUPFAM" id="SSF53067">
    <property type="entry name" value="Actin-like ATPase domain"/>
    <property type="match status" value="1"/>
</dbReference>
<dbReference type="PATRIC" id="fig|505345.7.peg.2013"/>
<dbReference type="Proteomes" id="UP000243558">
    <property type="component" value="Unassembled WGS sequence"/>
</dbReference>
<gene>
    <name evidence="1" type="ORF">QV01_10175</name>
</gene>
<dbReference type="Pfam" id="PF00480">
    <property type="entry name" value="ROK"/>
    <property type="match status" value="1"/>
</dbReference>
<dbReference type="InterPro" id="IPR000600">
    <property type="entry name" value="ROK"/>
</dbReference>
<protein>
    <submittedName>
        <fullName evidence="1">ROK family transcriptional regulator</fullName>
    </submittedName>
</protein>
<dbReference type="RefSeq" id="WP_065239939.1">
    <property type="nucleotide sequence ID" value="NZ_JTJM01000064.1"/>
</dbReference>
<keyword evidence="2" id="KW-1185">Reference proteome</keyword>
<dbReference type="EMBL" id="JTJM01000064">
    <property type="protein sequence ID" value="OBW90607.1"/>
    <property type="molecule type" value="Genomic_DNA"/>
</dbReference>
<proteinExistence type="predicted"/>
<evidence type="ECO:0000313" key="2">
    <source>
        <dbReference type="Proteomes" id="UP000243558"/>
    </source>
</evidence>
<reference evidence="1 2" key="1">
    <citation type="submission" date="2014-11" db="EMBL/GenBank/DDBJ databases">
        <title>Pan-genome of Gallibacterium spp.</title>
        <authorList>
            <person name="Kudirkiene E."/>
            <person name="Bojesen A.M."/>
        </authorList>
    </citation>
    <scope>NUCLEOTIDE SEQUENCE [LARGE SCALE GENOMIC DNA]</scope>
    <source>
        <strain evidence="1 2">F151</strain>
    </source>
</reference>
<evidence type="ECO:0000313" key="1">
    <source>
        <dbReference type="EMBL" id="OBW90607.1"/>
    </source>
</evidence>
<dbReference type="InterPro" id="IPR043129">
    <property type="entry name" value="ATPase_NBD"/>
</dbReference>
<dbReference type="InterPro" id="IPR036388">
    <property type="entry name" value="WH-like_DNA-bd_sf"/>
</dbReference>
<dbReference type="PANTHER" id="PTHR18964:SF110">
    <property type="entry name" value="TRANSCRIPTIONAL REGULATOR, XYLR-RELATED"/>
    <property type="match status" value="1"/>
</dbReference>
<dbReference type="AlphaFoldDB" id="A0A1A7NKB6"/>
<dbReference type="SUPFAM" id="SSF46785">
    <property type="entry name" value="Winged helix' DNA-binding domain"/>
    <property type="match status" value="1"/>
</dbReference>
<comment type="caution">
    <text evidence="1">The sequence shown here is derived from an EMBL/GenBank/DDBJ whole genome shotgun (WGS) entry which is preliminary data.</text>
</comment>